<keyword evidence="2" id="KW-1185">Reference proteome</keyword>
<gene>
    <name evidence="1" type="primary">Necator_chrII.g8469</name>
    <name evidence="1" type="ORF">RB195_020675</name>
</gene>
<protein>
    <submittedName>
        <fullName evidence="1">Uncharacterized protein</fullName>
    </submittedName>
</protein>
<reference evidence="1 2" key="1">
    <citation type="submission" date="2023-08" db="EMBL/GenBank/DDBJ databases">
        <title>A Necator americanus chromosomal reference genome.</title>
        <authorList>
            <person name="Ilik V."/>
            <person name="Petrzelkova K.J."/>
            <person name="Pardy F."/>
            <person name="Fuh T."/>
            <person name="Niatou-Singa F.S."/>
            <person name="Gouil Q."/>
            <person name="Baker L."/>
            <person name="Ritchie M.E."/>
            <person name="Jex A.R."/>
            <person name="Gazzola D."/>
            <person name="Li H."/>
            <person name="Toshio Fujiwara R."/>
            <person name="Zhan B."/>
            <person name="Aroian R.V."/>
            <person name="Pafco B."/>
            <person name="Schwarz E.M."/>
        </authorList>
    </citation>
    <scope>NUCLEOTIDE SEQUENCE [LARGE SCALE GENOMIC DNA]</scope>
    <source>
        <strain evidence="1 2">Aroian</strain>
        <tissue evidence="1">Whole animal</tissue>
    </source>
</reference>
<evidence type="ECO:0000313" key="2">
    <source>
        <dbReference type="Proteomes" id="UP001303046"/>
    </source>
</evidence>
<dbReference type="EMBL" id="JAVFWL010000002">
    <property type="protein sequence ID" value="KAK6738706.1"/>
    <property type="molecule type" value="Genomic_DNA"/>
</dbReference>
<proteinExistence type="predicted"/>
<comment type="caution">
    <text evidence="1">The sequence shown here is derived from an EMBL/GenBank/DDBJ whole genome shotgun (WGS) entry which is preliminary data.</text>
</comment>
<organism evidence="1 2">
    <name type="scientific">Necator americanus</name>
    <name type="common">Human hookworm</name>
    <dbReference type="NCBI Taxonomy" id="51031"/>
    <lineage>
        <taxon>Eukaryota</taxon>
        <taxon>Metazoa</taxon>
        <taxon>Ecdysozoa</taxon>
        <taxon>Nematoda</taxon>
        <taxon>Chromadorea</taxon>
        <taxon>Rhabditida</taxon>
        <taxon>Rhabditina</taxon>
        <taxon>Rhabditomorpha</taxon>
        <taxon>Strongyloidea</taxon>
        <taxon>Ancylostomatidae</taxon>
        <taxon>Bunostominae</taxon>
        <taxon>Necator</taxon>
    </lineage>
</organism>
<name>A0ABR1CLD1_NECAM</name>
<dbReference type="Proteomes" id="UP001303046">
    <property type="component" value="Unassembled WGS sequence"/>
</dbReference>
<sequence length="113" mass="12724">MGLAPTETHTLNTVSYSRQRQSKMQPQHTLLITVLAIFVLAAFIPSTVEAQEYGPILMNRRDLLPYGEIVSELKGKTMGGRMRFGKRSGNALHFVPAVVLDAYEHQQQQQQQL</sequence>
<evidence type="ECO:0000313" key="1">
    <source>
        <dbReference type="EMBL" id="KAK6738706.1"/>
    </source>
</evidence>
<accession>A0ABR1CLD1</accession>